<evidence type="ECO:0000256" key="1">
    <source>
        <dbReference type="SAM" id="MobiDB-lite"/>
    </source>
</evidence>
<dbReference type="Proteomes" id="UP001148838">
    <property type="component" value="Unassembled WGS sequence"/>
</dbReference>
<reference evidence="2 3" key="1">
    <citation type="journal article" date="2022" name="Allergy">
        <title>Genome assembly and annotation of Periplaneta americana reveal a comprehensive cockroach allergen profile.</title>
        <authorList>
            <person name="Wang L."/>
            <person name="Xiong Q."/>
            <person name="Saelim N."/>
            <person name="Wang L."/>
            <person name="Nong W."/>
            <person name="Wan A.T."/>
            <person name="Shi M."/>
            <person name="Liu X."/>
            <person name="Cao Q."/>
            <person name="Hui J.H.L."/>
            <person name="Sookrung N."/>
            <person name="Leung T.F."/>
            <person name="Tungtrongchitr A."/>
            <person name="Tsui S.K.W."/>
        </authorList>
    </citation>
    <scope>NUCLEOTIDE SEQUENCE [LARGE SCALE GENOMIC DNA]</scope>
    <source>
        <strain evidence="2">PWHHKU_190912</strain>
    </source>
</reference>
<sequence length="137" mass="15620">MTAFDIMDELGQMITQNNQAKPVIITADLNCRTDTQNYKTKVVLEKLQEGFTLLNKPTIPTYISHNGKSTIDNAFIKGSITRTISTSWTANHAAMRKHIPLEINIQGEWEKTREKTNTTPLKEARHRESRSQDCECI</sequence>
<keyword evidence="3" id="KW-1185">Reference proteome</keyword>
<feature type="region of interest" description="Disordered" evidence="1">
    <location>
        <begin position="112"/>
        <end position="137"/>
    </location>
</feature>
<proteinExistence type="predicted"/>
<accession>A0ABQ8RWG8</accession>
<organism evidence="2 3">
    <name type="scientific">Periplaneta americana</name>
    <name type="common">American cockroach</name>
    <name type="synonym">Blatta americana</name>
    <dbReference type="NCBI Taxonomy" id="6978"/>
    <lineage>
        <taxon>Eukaryota</taxon>
        <taxon>Metazoa</taxon>
        <taxon>Ecdysozoa</taxon>
        <taxon>Arthropoda</taxon>
        <taxon>Hexapoda</taxon>
        <taxon>Insecta</taxon>
        <taxon>Pterygota</taxon>
        <taxon>Neoptera</taxon>
        <taxon>Polyneoptera</taxon>
        <taxon>Dictyoptera</taxon>
        <taxon>Blattodea</taxon>
        <taxon>Blattoidea</taxon>
        <taxon>Blattidae</taxon>
        <taxon>Blattinae</taxon>
        <taxon>Periplaneta</taxon>
    </lineage>
</organism>
<comment type="caution">
    <text evidence="2">The sequence shown here is derived from an EMBL/GenBank/DDBJ whole genome shotgun (WGS) entry which is preliminary data.</text>
</comment>
<dbReference type="EMBL" id="JAJSOF020000041">
    <property type="protein sequence ID" value="KAJ4425972.1"/>
    <property type="molecule type" value="Genomic_DNA"/>
</dbReference>
<dbReference type="InterPro" id="IPR036691">
    <property type="entry name" value="Endo/exonu/phosph_ase_sf"/>
</dbReference>
<name>A0ABQ8RWG8_PERAM</name>
<evidence type="ECO:0008006" key="4">
    <source>
        <dbReference type="Google" id="ProtNLM"/>
    </source>
</evidence>
<gene>
    <name evidence="2" type="ORF">ANN_27598</name>
</gene>
<dbReference type="Gene3D" id="3.60.10.10">
    <property type="entry name" value="Endonuclease/exonuclease/phosphatase"/>
    <property type="match status" value="1"/>
</dbReference>
<evidence type="ECO:0000313" key="2">
    <source>
        <dbReference type="EMBL" id="KAJ4425972.1"/>
    </source>
</evidence>
<dbReference type="SUPFAM" id="SSF56219">
    <property type="entry name" value="DNase I-like"/>
    <property type="match status" value="1"/>
</dbReference>
<protein>
    <recommendedName>
        <fullName evidence="4">Endonuclease/exonuclease/phosphatase domain-containing protein</fullName>
    </recommendedName>
</protein>
<evidence type="ECO:0000313" key="3">
    <source>
        <dbReference type="Proteomes" id="UP001148838"/>
    </source>
</evidence>